<comment type="caution">
    <text evidence="9">The sequence shown here is derived from an EMBL/GenBank/DDBJ whole genome shotgun (WGS) entry which is preliminary data.</text>
</comment>
<dbReference type="STRING" id="278938.A0A4Z1JJ42"/>
<evidence type="ECO:0008006" key="11">
    <source>
        <dbReference type="Google" id="ProtNLM"/>
    </source>
</evidence>
<sequence>MAQKAKKDRAKANIQALNYLHYGTFLANAMFCLFHFLIRSRNMWAYVIFSLAPWVIEWFLEQNSRPKFDQAGKMVSAGEDLAAPGLTEYMFDIIWMHWLSLVVVIIFGNWGWLVFSVVPIYGLYKVFGLWSGAKGMMGGGQRAQAPEEQMPMAGNRRQRRQQ</sequence>
<evidence type="ECO:0000256" key="3">
    <source>
        <dbReference type="ARBA" id="ARBA00022692"/>
    </source>
</evidence>
<protein>
    <recommendedName>
        <fullName evidence="11">DUF788 domain-containing protein</fullName>
    </recommendedName>
</protein>
<keyword evidence="4" id="KW-0256">Endoplasmic reticulum</keyword>
<dbReference type="OrthoDB" id="10012212at2759"/>
<dbReference type="Pfam" id="PF05620">
    <property type="entry name" value="TMEM208_SND2"/>
    <property type="match status" value="1"/>
</dbReference>
<reference evidence="9 10" key="1">
    <citation type="submission" date="2017-12" db="EMBL/GenBank/DDBJ databases">
        <title>Comparative genomics of Botrytis spp.</title>
        <authorList>
            <person name="Valero-Jimenez C.A."/>
            <person name="Tapia P."/>
            <person name="Veloso J."/>
            <person name="Silva-Moreno E."/>
            <person name="Staats M."/>
            <person name="Valdes J.H."/>
            <person name="Van Kan J.A.L."/>
        </authorList>
    </citation>
    <scope>NUCLEOTIDE SEQUENCE [LARGE SCALE GENOMIC DNA]</scope>
    <source>
        <strain evidence="9 10">Be9601</strain>
    </source>
</reference>
<dbReference type="GO" id="GO:0005773">
    <property type="term" value="C:vacuole"/>
    <property type="evidence" value="ECO:0007669"/>
    <property type="project" value="GOC"/>
</dbReference>
<dbReference type="Proteomes" id="UP000297229">
    <property type="component" value="Unassembled WGS sequence"/>
</dbReference>
<evidence type="ECO:0000256" key="2">
    <source>
        <dbReference type="ARBA" id="ARBA00009950"/>
    </source>
</evidence>
<dbReference type="PANTHER" id="PTHR13505">
    <property type="entry name" value="TRANSMEMBRANE PROTEIN 208"/>
    <property type="match status" value="1"/>
</dbReference>
<evidence type="ECO:0000256" key="5">
    <source>
        <dbReference type="ARBA" id="ARBA00022989"/>
    </source>
</evidence>
<feature type="region of interest" description="Disordered" evidence="7">
    <location>
        <begin position="140"/>
        <end position="162"/>
    </location>
</feature>
<comment type="subcellular location">
    <subcellularLocation>
        <location evidence="1">Endoplasmic reticulum membrane</location>
        <topology evidence="1">Multi-pass membrane protein</topology>
    </subcellularLocation>
</comment>
<comment type="similarity">
    <text evidence="2">Belongs to the TMEM208 family.</text>
</comment>
<keyword evidence="3 8" id="KW-0812">Transmembrane</keyword>
<evidence type="ECO:0000256" key="1">
    <source>
        <dbReference type="ARBA" id="ARBA00004477"/>
    </source>
</evidence>
<feature type="transmembrane region" description="Helical" evidence="8">
    <location>
        <begin position="98"/>
        <end position="124"/>
    </location>
</feature>
<keyword evidence="5 8" id="KW-1133">Transmembrane helix</keyword>
<accession>A0A4Z1JJ42</accession>
<dbReference type="PANTHER" id="PTHR13505:SF7">
    <property type="entry name" value="TRANSMEMBRANE PROTEIN 208"/>
    <property type="match status" value="1"/>
</dbReference>
<name>A0A4Z1JJ42_9HELO</name>
<evidence type="ECO:0000256" key="6">
    <source>
        <dbReference type="ARBA" id="ARBA00023136"/>
    </source>
</evidence>
<evidence type="ECO:0000256" key="8">
    <source>
        <dbReference type="SAM" id="Phobius"/>
    </source>
</evidence>
<dbReference type="InterPro" id="IPR008506">
    <property type="entry name" value="SND2/TMEM208"/>
</dbReference>
<dbReference type="GO" id="GO:0006624">
    <property type="term" value="P:vacuolar protein processing"/>
    <property type="evidence" value="ECO:0007669"/>
    <property type="project" value="TreeGrafter"/>
</dbReference>
<evidence type="ECO:0000313" key="10">
    <source>
        <dbReference type="Proteomes" id="UP000297229"/>
    </source>
</evidence>
<dbReference type="EMBL" id="PQXM01000592">
    <property type="protein sequence ID" value="TGO71312.1"/>
    <property type="molecule type" value="Genomic_DNA"/>
</dbReference>
<evidence type="ECO:0000256" key="4">
    <source>
        <dbReference type="ARBA" id="ARBA00022824"/>
    </source>
</evidence>
<evidence type="ECO:0000313" key="9">
    <source>
        <dbReference type="EMBL" id="TGO71312.1"/>
    </source>
</evidence>
<gene>
    <name evidence="9" type="ORF">BELL_0594g00030</name>
</gene>
<organism evidence="9 10">
    <name type="scientific">Botrytis elliptica</name>
    <dbReference type="NCBI Taxonomy" id="278938"/>
    <lineage>
        <taxon>Eukaryota</taxon>
        <taxon>Fungi</taxon>
        <taxon>Dikarya</taxon>
        <taxon>Ascomycota</taxon>
        <taxon>Pezizomycotina</taxon>
        <taxon>Leotiomycetes</taxon>
        <taxon>Helotiales</taxon>
        <taxon>Sclerotiniaceae</taxon>
        <taxon>Botrytis</taxon>
    </lineage>
</organism>
<dbReference type="GO" id="GO:0005789">
    <property type="term" value="C:endoplasmic reticulum membrane"/>
    <property type="evidence" value="ECO:0007669"/>
    <property type="project" value="UniProtKB-SubCell"/>
</dbReference>
<feature type="transmembrane region" description="Helical" evidence="8">
    <location>
        <begin position="20"/>
        <end position="38"/>
    </location>
</feature>
<evidence type="ECO:0000256" key="7">
    <source>
        <dbReference type="SAM" id="MobiDB-lite"/>
    </source>
</evidence>
<keyword evidence="6 8" id="KW-0472">Membrane</keyword>
<proteinExistence type="inferred from homology"/>
<dbReference type="AlphaFoldDB" id="A0A4Z1JJ42"/>
<keyword evidence="10" id="KW-1185">Reference proteome</keyword>